<dbReference type="Pfam" id="PF23227">
    <property type="entry name" value="HEAT_MROH2B_C"/>
    <property type="match status" value="1"/>
</dbReference>
<protein>
    <recommendedName>
        <fullName evidence="8">Maestro heat-like repeat-containing protein family member 1</fullName>
    </recommendedName>
</protein>
<name>A0A1B6KA60_9HEMI</name>
<proteinExistence type="predicted"/>
<gene>
    <name evidence="7" type="ORF">g.41726</name>
    <name evidence="6" type="ORF">g.41733</name>
</gene>
<dbReference type="InterPro" id="IPR055408">
    <property type="entry name" value="HEAT_MROH2B-like"/>
</dbReference>
<reference evidence="6" key="1">
    <citation type="submission" date="2015-11" db="EMBL/GenBank/DDBJ databases">
        <title>De novo transcriptome assembly of four potential Pierce s Disease insect vectors from Arizona vineyards.</title>
        <authorList>
            <person name="Tassone E.E."/>
        </authorList>
    </citation>
    <scope>NUCLEOTIDE SEQUENCE</scope>
</reference>
<dbReference type="GO" id="GO:0005737">
    <property type="term" value="C:cytoplasm"/>
    <property type="evidence" value="ECO:0007669"/>
    <property type="project" value="TreeGrafter"/>
</dbReference>
<organism evidence="6">
    <name type="scientific">Graphocephala atropunctata</name>
    <dbReference type="NCBI Taxonomy" id="36148"/>
    <lineage>
        <taxon>Eukaryota</taxon>
        <taxon>Metazoa</taxon>
        <taxon>Ecdysozoa</taxon>
        <taxon>Arthropoda</taxon>
        <taxon>Hexapoda</taxon>
        <taxon>Insecta</taxon>
        <taxon>Pterygota</taxon>
        <taxon>Neoptera</taxon>
        <taxon>Paraneoptera</taxon>
        <taxon>Hemiptera</taxon>
        <taxon>Auchenorrhyncha</taxon>
        <taxon>Membracoidea</taxon>
        <taxon>Cicadellidae</taxon>
        <taxon>Cicadellinae</taxon>
        <taxon>Cicadellini</taxon>
        <taxon>Graphocephala</taxon>
    </lineage>
</organism>
<dbReference type="Gene3D" id="1.25.10.10">
    <property type="entry name" value="Leucine-rich Repeat Variant"/>
    <property type="match status" value="4"/>
</dbReference>
<dbReference type="Pfam" id="PF23210">
    <property type="entry name" value="HEAT_Maestro_2"/>
    <property type="match status" value="1"/>
</dbReference>
<dbReference type="EMBL" id="GEBQ01031656">
    <property type="protein sequence ID" value="JAT08321.1"/>
    <property type="molecule type" value="Transcribed_RNA"/>
</dbReference>
<dbReference type="InterPro" id="IPR016024">
    <property type="entry name" value="ARM-type_fold"/>
</dbReference>
<evidence type="ECO:0000259" key="5">
    <source>
        <dbReference type="Pfam" id="PF23227"/>
    </source>
</evidence>
<dbReference type="InterPro" id="IPR048465">
    <property type="entry name" value="Maestro-like_HEAT"/>
</dbReference>
<keyword evidence="1" id="KW-0677">Repeat</keyword>
<dbReference type="EMBL" id="GEBQ01003499">
    <property type="protein sequence ID" value="JAT36478.1"/>
    <property type="molecule type" value="Transcribed_RNA"/>
</dbReference>
<evidence type="ECO:0008006" key="8">
    <source>
        <dbReference type="Google" id="ProtNLM"/>
    </source>
</evidence>
<evidence type="ECO:0000313" key="6">
    <source>
        <dbReference type="EMBL" id="JAT08321.1"/>
    </source>
</evidence>
<evidence type="ECO:0000256" key="1">
    <source>
        <dbReference type="ARBA" id="ARBA00022737"/>
    </source>
</evidence>
<dbReference type="PANTHER" id="PTHR23120:SF0">
    <property type="entry name" value="MAESTRO HEAT-LIKE REPEAT FAMILY MEMBER 1"/>
    <property type="match status" value="1"/>
</dbReference>
<evidence type="ECO:0000313" key="7">
    <source>
        <dbReference type="EMBL" id="JAT36478.1"/>
    </source>
</evidence>
<dbReference type="InterPro" id="IPR045206">
    <property type="entry name" value="Maestro_heat-like_prot"/>
</dbReference>
<accession>A0A1B6KA60</accession>
<feature type="domain" description="Maestro-like HEAT-repeats" evidence="2">
    <location>
        <begin position="909"/>
        <end position="1128"/>
    </location>
</feature>
<dbReference type="Pfam" id="PF23221">
    <property type="entry name" value="HEAT_MROH2B_1st"/>
    <property type="match status" value="1"/>
</dbReference>
<evidence type="ECO:0000259" key="4">
    <source>
        <dbReference type="Pfam" id="PF23221"/>
    </source>
</evidence>
<dbReference type="InterPro" id="IPR056282">
    <property type="entry name" value="MROH2B-like_N_HEAT"/>
</dbReference>
<dbReference type="InterPro" id="IPR055406">
    <property type="entry name" value="HEAT_Maestro"/>
</dbReference>
<feature type="domain" description="MROH2B-like HEAT-repeats" evidence="3">
    <location>
        <begin position="265"/>
        <end position="863"/>
    </location>
</feature>
<dbReference type="InterPro" id="IPR011989">
    <property type="entry name" value="ARM-like"/>
</dbReference>
<evidence type="ECO:0000259" key="2">
    <source>
        <dbReference type="Pfam" id="PF21047"/>
    </source>
</evidence>
<sequence length="1605" mass="176870">MVDILPFTDPQLQVAINSLLEAAGDKDDSVRATVSASLRRLAKKYAVHVLQCAVAFRQKNPKLSAGHLAAILTAMEHICEEQVDDLDENTTKQLVMYCVEEMTKCAEYLPAIQFPVSNMLVALGQKNCSIVMGGLVTKLEPNVVPHYTVLHTMANLASANVAGFVPFIKATLDMILPLLTSIRNDPIRQVFSFALGKFSEAVLEYLSTQQNNEQGDITVSVTREAFTDEITTAYDILLTSWLQARESKIVENVVVAVGPMYPLVDSERQAEYATKTITVLLSMYRRSQLISQYPVTQCLASILQAAPSPAVEPLFDQLISVMGTMVVGALDYTNPQTIKNHSEVLRCYDRLGYHFPERMADVLVKQLTTGSEKERVEALVVAAHLLAGSENVLQPRVHDITVAMRLLLPVNSVRIKKALLKTIVSLACRGNAEDGSDFVEFLVRHCCPSNIPPGPEGEELRAMCSSTVYLLSTTVAEVETLLWSVLLRLLLLPDYDPACATIARSLAHLASKRNSQDPIKNGVGVPTPPAVFARCVALLGSPLNNNRGPFLLNFLMHYAATLQPVLSKIWTHKIPQLVNYLEVSEWSETEWEALLLEFVSSSLQTVESEDFVILVASQLSAQLPLYSPAAVDERAMLLKCLALASCNLSDRQIVSSHLDVMLTPLRHYTPHDSKACARAVGLLSRVHLNLVLTRLESLTNSELNRRSSRLLGLMKDPRADLEVERARITLLRCYAEVANQAPPSSLLPHLEDGLMTWLISQLSQAKEAAAREAALFTIANIADTLDRHRDTYSENLKSRDQLLTTLLSLIQIYAAPDPLLLKVTAAVVKLPPELTPEVRSILLRTCFDRVFAAELSENSAEEKPPDSSPVIKNLGILVEELLIDDVSPATLDDISTLLEPWLVQRSIQQRAAAVYILRITLQAYYHHMTFGYENPSKFSQAGILLARSVLRCLDEEGLVRSAALDCAKLILLISAKYEGHSVGDPELEQAFATMTISDSNINEQLARIVANKLPHYQLYHFADTLLQGLSDLEPANVDSVGDILAHFFQVKGSELYHHINDILNLLLLRLAALNPSSRSGAMRTVLYIAKHHPKAVVNTLLDQPLPLHTSVCDCWKVLAADSALAADITSQFLRLMSSTPLLNDDVSNKDRPRVAALLPFAVVSALREMLMVASMHDLTMAHFPDLFALHLTVLAAYVGVTPPVYSPGSHKSAFIPNREAYKINPARVAQESLKNFLLCARCDAAAEAVLECSQIDLSNRPDYFLAMMPSLTRAICENLGHMLPKILTALGQYSNSPHEAQRAAVTAFNVECVQLQCAGQSVLIDSVLSNLLSSLTDPSALVRRLSLKGLANISYLDSQQKERHCESVLEALIQGLDDHDAECHSEVALQAMMGLSQVLPSVEQAHVRDIQVAIALRVKPFFEKDNVELRTTSLRLLGELAVTGGSALPGFQDQVKASLVCLLMHLSDMEMSVVKACKFTLRAVTNVLEAEKTRAMMNQHLIDDAMLHYQEFITDLAKLMVEEMTDQIPVMITTALTYSKSAWAPIRASSALFIGALYSSSPSYVRERVSLEAVTLRFLQQIKDPEKEVRSSAAHAFSLLFSSPS</sequence>
<dbReference type="PANTHER" id="PTHR23120">
    <property type="entry name" value="MAESTRO-RELATED HEAT DOMAIN-CONTAINING"/>
    <property type="match status" value="1"/>
</dbReference>
<evidence type="ECO:0000259" key="3">
    <source>
        <dbReference type="Pfam" id="PF23210"/>
    </source>
</evidence>
<feature type="domain" description="Maestro/Maestro-like HEAT-repeats" evidence="5">
    <location>
        <begin position="1327"/>
        <end position="1600"/>
    </location>
</feature>
<dbReference type="Pfam" id="PF21047">
    <property type="entry name" value="HEAT_Maestro"/>
    <property type="match status" value="1"/>
</dbReference>
<dbReference type="SUPFAM" id="SSF48371">
    <property type="entry name" value="ARM repeat"/>
    <property type="match status" value="3"/>
</dbReference>
<feature type="domain" description="MROH2B-like N-terminal HEAT-repeats" evidence="4">
    <location>
        <begin position="38"/>
        <end position="261"/>
    </location>
</feature>